<accession>A0AAD4BIK0</accession>
<feature type="region of interest" description="Disordered" evidence="1">
    <location>
        <begin position="275"/>
        <end position="305"/>
    </location>
</feature>
<proteinExistence type="predicted"/>
<reference evidence="2" key="2">
    <citation type="journal article" date="2020" name="Nat. Commun.">
        <title>Large-scale genome sequencing of mycorrhizal fungi provides insights into the early evolution of symbiotic traits.</title>
        <authorList>
            <person name="Miyauchi S."/>
            <person name="Kiss E."/>
            <person name="Kuo A."/>
            <person name="Drula E."/>
            <person name="Kohler A."/>
            <person name="Sanchez-Garcia M."/>
            <person name="Morin E."/>
            <person name="Andreopoulos B."/>
            <person name="Barry K.W."/>
            <person name="Bonito G."/>
            <person name="Buee M."/>
            <person name="Carver A."/>
            <person name="Chen C."/>
            <person name="Cichocki N."/>
            <person name="Clum A."/>
            <person name="Culley D."/>
            <person name="Crous P.W."/>
            <person name="Fauchery L."/>
            <person name="Girlanda M."/>
            <person name="Hayes R.D."/>
            <person name="Keri Z."/>
            <person name="LaButti K."/>
            <person name="Lipzen A."/>
            <person name="Lombard V."/>
            <person name="Magnuson J."/>
            <person name="Maillard F."/>
            <person name="Murat C."/>
            <person name="Nolan M."/>
            <person name="Ohm R.A."/>
            <person name="Pangilinan J."/>
            <person name="Pereira M.F."/>
            <person name="Perotto S."/>
            <person name="Peter M."/>
            <person name="Pfister S."/>
            <person name="Riley R."/>
            <person name="Sitrit Y."/>
            <person name="Stielow J.B."/>
            <person name="Szollosi G."/>
            <person name="Zifcakova L."/>
            <person name="Stursova M."/>
            <person name="Spatafora J.W."/>
            <person name="Tedersoo L."/>
            <person name="Vaario L.M."/>
            <person name="Yamada A."/>
            <person name="Yan M."/>
            <person name="Wang P."/>
            <person name="Xu J."/>
            <person name="Bruns T."/>
            <person name="Baldrian P."/>
            <person name="Vilgalys R."/>
            <person name="Dunand C."/>
            <person name="Henrissat B."/>
            <person name="Grigoriev I.V."/>
            <person name="Hibbett D."/>
            <person name="Nagy L.G."/>
            <person name="Martin F.M."/>
        </authorList>
    </citation>
    <scope>NUCLEOTIDE SEQUENCE</scope>
    <source>
        <strain evidence="2">BED1</strain>
    </source>
</reference>
<comment type="caution">
    <text evidence="2">The sequence shown here is derived from an EMBL/GenBank/DDBJ whole genome shotgun (WGS) entry which is preliminary data.</text>
</comment>
<sequence>GRLVRVILVTVVCDKPAAHKIGGFASHSHTYFCTVCWISIPDKNTPEAFVQGAFRPRTNEEHRELDERYRDIPTPTARKNFVKEFATWYTQLSRLPYFDIVKQIVIDPMHNLFLGIIETHFHNIWVQNKILRPNHELARLHEMLADFVVPISCGKLPTDIETPAGGSLTADQWLLLSTLYGPIVIPQLWDDCLPRDMSDEVLRQRVTMIQHIENEKEQNAAMKAHNKLALQAAKKVSKEAYEAEKARIANEKLAIAEAKKKAQLEATIARQAEKRRKQAAKKAQNVRVPVDAGPSDGPSLEPQEPQAIEDEGKFALHPDNPANFLKICSALRILIQRRLTDHDVKNAKHLIEEYNKELIQLYGSCVVKPNHHYSIHVGSCVRNFGPLHDFWTFLFERLNKVLKLFKTNNHGSSELETTFFTEFQRTCEIGHLVSTMFQFSSTSLANKAANSILKASKDERGTVAGLAAMSQALNDLHNDAICSYQLSPRHHTKALPSDSYRFLVQTLCFRFPKTPVHCRHQIPLVPNSTPLSYNATFFNYVIVNGKHYYASHTIGSNRSSLVHVIIPGTPPTHVFGEVLEIFQIDQPLDNNQARSLWFAHTRWFMSWRGDLDSVWADL</sequence>
<dbReference type="EMBL" id="WHUW01000049">
    <property type="protein sequence ID" value="KAF8431526.1"/>
    <property type="molecule type" value="Genomic_DNA"/>
</dbReference>
<organism evidence="2 3">
    <name type="scientific">Boletus edulis BED1</name>
    <dbReference type="NCBI Taxonomy" id="1328754"/>
    <lineage>
        <taxon>Eukaryota</taxon>
        <taxon>Fungi</taxon>
        <taxon>Dikarya</taxon>
        <taxon>Basidiomycota</taxon>
        <taxon>Agaricomycotina</taxon>
        <taxon>Agaricomycetes</taxon>
        <taxon>Agaricomycetidae</taxon>
        <taxon>Boletales</taxon>
        <taxon>Boletineae</taxon>
        <taxon>Boletaceae</taxon>
        <taxon>Boletoideae</taxon>
        <taxon>Boletus</taxon>
    </lineage>
</organism>
<evidence type="ECO:0000313" key="2">
    <source>
        <dbReference type="EMBL" id="KAF8431526.1"/>
    </source>
</evidence>
<dbReference type="PANTHER" id="PTHR46579">
    <property type="entry name" value="F5/8 TYPE C DOMAIN-CONTAINING PROTEIN-RELATED"/>
    <property type="match status" value="1"/>
</dbReference>
<protein>
    <submittedName>
        <fullName evidence="2">Uncharacterized protein</fullName>
    </submittedName>
</protein>
<evidence type="ECO:0000313" key="3">
    <source>
        <dbReference type="Proteomes" id="UP001194468"/>
    </source>
</evidence>
<reference evidence="2" key="1">
    <citation type="submission" date="2019-10" db="EMBL/GenBank/DDBJ databases">
        <authorList>
            <consortium name="DOE Joint Genome Institute"/>
            <person name="Kuo A."/>
            <person name="Miyauchi S."/>
            <person name="Kiss E."/>
            <person name="Drula E."/>
            <person name="Kohler A."/>
            <person name="Sanchez-Garcia M."/>
            <person name="Andreopoulos B."/>
            <person name="Barry K.W."/>
            <person name="Bonito G."/>
            <person name="Buee M."/>
            <person name="Carver A."/>
            <person name="Chen C."/>
            <person name="Cichocki N."/>
            <person name="Clum A."/>
            <person name="Culley D."/>
            <person name="Crous P.W."/>
            <person name="Fauchery L."/>
            <person name="Girlanda M."/>
            <person name="Hayes R."/>
            <person name="Keri Z."/>
            <person name="LaButti K."/>
            <person name="Lipzen A."/>
            <person name="Lombard V."/>
            <person name="Magnuson J."/>
            <person name="Maillard F."/>
            <person name="Morin E."/>
            <person name="Murat C."/>
            <person name="Nolan M."/>
            <person name="Ohm R."/>
            <person name="Pangilinan J."/>
            <person name="Pereira M."/>
            <person name="Perotto S."/>
            <person name="Peter M."/>
            <person name="Riley R."/>
            <person name="Sitrit Y."/>
            <person name="Stielow B."/>
            <person name="Szollosi G."/>
            <person name="Zifcakova L."/>
            <person name="Stursova M."/>
            <person name="Spatafora J.W."/>
            <person name="Tedersoo L."/>
            <person name="Vaario L.-M."/>
            <person name="Yamada A."/>
            <person name="Yan M."/>
            <person name="Wang P."/>
            <person name="Xu J."/>
            <person name="Bruns T."/>
            <person name="Baldrian P."/>
            <person name="Vilgalys R."/>
            <person name="Henrissat B."/>
            <person name="Grigoriev I.V."/>
            <person name="Hibbett D."/>
            <person name="Nagy L.G."/>
            <person name="Martin F.M."/>
        </authorList>
    </citation>
    <scope>NUCLEOTIDE SEQUENCE</scope>
    <source>
        <strain evidence="2">BED1</strain>
    </source>
</reference>
<dbReference type="Proteomes" id="UP001194468">
    <property type="component" value="Unassembled WGS sequence"/>
</dbReference>
<keyword evidence="3" id="KW-1185">Reference proteome</keyword>
<dbReference type="PANTHER" id="PTHR46579:SF1">
    <property type="entry name" value="F5_8 TYPE C DOMAIN-CONTAINING PROTEIN"/>
    <property type="match status" value="1"/>
</dbReference>
<evidence type="ECO:0000256" key="1">
    <source>
        <dbReference type="SAM" id="MobiDB-lite"/>
    </source>
</evidence>
<gene>
    <name evidence="2" type="ORF">L210DRAFT_3415850</name>
</gene>
<name>A0AAD4BIK0_BOLED</name>
<dbReference type="AlphaFoldDB" id="A0AAD4BIK0"/>
<feature type="non-terminal residue" evidence="2">
    <location>
        <position position="618"/>
    </location>
</feature>